<dbReference type="RefSeq" id="WP_058480495.1">
    <property type="nucleotide sequence ID" value="NZ_CAAAIQ010000004.1"/>
</dbReference>
<proteinExistence type="inferred from homology"/>
<evidence type="ECO:0000256" key="7">
    <source>
        <dbReference type="ARBA" id="ARBA00051538"/>
    </source>
</evidence>
<evidence type="ECO:0000256" key="10">
    <source>
        <dbReference type="ARBA" id="ARBA00066767"/>
    </source>
</evidence>
<evidence type="ECO:0000256" key="8">
    <source>
        <dbReference type="ARBA" id="ARBA00054043"/>
    </source>
</evidence>
<dbReference type="HAMAP" id="MF_00688">
    <property type="entry name" value="Leu_Phe_trans"/>
    <property type="match status" value="1"/>
</dbReference>
<keyword evidence="17" id="KW-1185">Reference proteome</keyword>
<dbReference type="FunFam" id="3.30.70.3550:FF:000001">
    <property type="entry name" value="Leucyl/phenylalanyl-tRNA--protein transferase"/>
    <property type="match status" value="1"/>
</dbReference>
<sequence>MSYDEFYTFPNPETSDHQGLLCFGGELTPKRILQAYSQGIFPWYEPGNPVLWWSPNPRLLLIPSEFKLSRSLKQTLKKPFVFTIDTAFEQVISNCSTCSDRTHKTWITPEMIDNYTQLHEMGYAHSFELWNDNELVGGLYGISLGKAFFGESMFHKKTDASKIALYYLCRVMEQWKFDFIDCQLPNKHLISLGAKIIDRRDFLYRLHESLQNEDKVGKWTI</sequence>
<dbReference type="InterPro" id="IPR042203">
    <property type="entry name" value="Leu/Phe-tRNA_Trfase_C"/>
</dbReference>
<evidence type="ECO:0000256" key="9">
    <source>
        <dbReference type="ARBA" id="ARBA00061535"/>
    </source>
</evidence>
<dbReference type="EC" id="2.3.2.6" evidence="10 15"/>
<comment type="caution">
    <text evidence="16">The sequence shown here is derived from an EMBL/GenBank/DDBJ whole genome shotgun (WGS) entry which is preliminary data.</text>
</comment>
<dbReference type="OrthoDB" id="9790282at2"/>
<keyword evidence="4 15" id="KW-0012">Acyltransferase</keyword>
<reference evidence="16 17" key="1">
    <citation type="submission" date="2015-11" db="EMBL/GenBank/DDBJ databases">
        <title>Genomic analysis of 38 Legionella species identifies large and diverse effector repertoires.</title>
        <authorList>
            <person name="Burstein D."/>
            <person name="Amaro F."/>
            <person name="Zusman T."/>
            <person name="Lifshitz Z."/>
            <person name="Cohen O."/>
            <person name="Gilbert J.A."/>
            <person name="Pupko T."/>
            <person name="Shuman H.A."/>
            <person name="Segal G."/>
        </authorList>
    </citation>
    <scope>NUCLEOTIDE SEQUENCE [LARGE SCALE GENOMIC DNA]</scope>
    <source>
        <strain evidence="16 17">ATCC 51914</strain>
    </source>
</reference>
<dbReference type="InterPro" id="IPR016181">
    <property type="entry name" value="Acyl_CoA_acyltransferase"/>
</dbReference>
<evidence type="ECO:0000256" key="2">
    <source>
        <dbReference type="ARBA" id="ARBA00022490"/>
    </source>
</evidence>
<dbReference type="NCBIfam" id="TIGR00667">
    <property type="entry name" value="aat"/>
    <property type="match status" value="1"/>
</dbReference>
<comment type="function">
    <text evidence="8 15">Functions in the N-end rule pathway of protein degradation where it conjugates Leu, Phe and, less efficiently, Met from aminoacyl-tRNAs to the N-termini of proteins containing an N-terminal arginine or lysine.</text>
</comment>
<keyword evidence="2 15" id="KW-0963">Cytoplasm</keyword>
<organism evidence="16 17">
    <name type="scientific">Legionella waltersii</name>
    <dbReference type="NCBI Taxonomy" id="66969"/>
    <lineage>
        <taxon>Bacteria</taxon>
        <taxon>Pseudomonadati</taxon>
        <taxon>Pseudomonadota</taxon>
        <taxon>Gammaproteobacteria</taxon>
        <taxon>Legionellales</taxon>
        <taxon>Legionellaceae</taxon>
        <taxon>Legionella</taxon>
    </lineage>
</organism>
<evidence type="ECO:0000256" key="1">
    <source>
        <dbReference type="ARBA" id="ARBA00004496"/>
    </source>
</evidence>
<evidence type="ECO:0000256" key="6">
    <source>
        <dbReference type="ARBA" id="ARBA00050652"/>
    </source>
</evidence>
<evidence type="ECO:0000256" key="4">
    <source>
        <dbReference type="ARBA" id="ARBA00023315"/>
    </source>
</evidence>
<dbReference type="Proteomes" id="UP000054729">
    <property type="component" value="Unassembled WGS sequence"/>
</dbReference>
<dbReference type="InterPro" id="IPR004616">
    <property type="entry name" value="Leu/Phe-tRNA_Trfase"/>
</dbReference>
<evidence type="ECO:0000256" key="3">
    <source>
        <dbReference type="ARBA" id="ARBA00022679"/>
    </source>
</evidence>
<protein>
    <recommendedName>
        <fullName evidence="11 15">Leucyl/phenylalanyl-tRNA--protein transferase</fullName>
        <ecNumber evidence="10 15">2.3.2.6</ecNumber>
    </recommendedName>
    <alternativeName>
        <fullName evidence="12 15">L/F-transferase</fullName>
    </alternativeName>
    <alternativeName>
        <fullName evidence="13 15">Leucyltransferase</fullName>
    </alternativeName>
    <alternativeName>
        <fullName evidence="14 15">Phenyalanyltransferase</fullName>
    </alternativeName>
</protein>
<comment type="subcellular location">
    <subcellularLocation>
        <location evidence="1 15">Cytoplasm</location>
    </subcellularLocation>
</comment>
<comment type="catalytic activity">
    <reaction evidence="5 15">
        <text>L-phenylalanyl-tRNA(Phe) + an N-terminal L-alpha-aminoacyl-[protein] = an N-terminal L-phenylalanyl-L-alpha-aminoacyl-[protein] + tRNA(Phe)</text>
        <dbReference type="Rhea" id="RHEA:43632"/>
        <dbReference type="Rhea" id="RHEA-COMP:9668"/>
        <dbReference type="Rhea" id="RHEA-COMP:9699"/>
        <dbReference type="Rhea" id="RHEA-COMP:10636"/>
        <dbReference type="Rhea" id="RHEA-COMP:10637"/>
        <dbReference type="ChEBI" id="CHEBI:78442"/>
        <dbReference type="ChEBI" id="CHEBI:78531"/>
        <dbReference type="ChEBI" id="CHEBI:78597"/>
        <dbReference type="ChEBI" id="CHEBI:83561"/>
        <dbReference type="EC" id="2.3.2.6"/>
    </reaction>
</comment>
<dbReference type="GO" id="GO:0030163">
    <property type="term" value="P:protein catabolic process"/>
    <property type="evidence" value="ECO:0007669"/>
    <property type="project" value="UniProtKB-UniRule"/>
</dbReference>
<comment type="similarity">
    <text evidence="9 15">Belongs to the L/F-transferase family.</text>
</comment>
<evidence type="ECO:0000256" key="13">
    <source>
        <dbReference type="ARBA" id="ARBA00077165"/>
    </source>
</evidence>
<evidence type="ECO:0000313" key="16">
    <source>
        <dbReference type="EMBL" id="KTD78405.1"/>
    </source>
</evidence>
<name>A0A0W1AAL8_9GAMM</name>
<dbReference type="PATRIC" id="fig|66969.6.peg.2001"/>
<accession>A0A0W1AAL8</accession>
<dbReference type="Pfam" id="PF03588">
    <property type="entry name" value="Leu_Phe_trans"/>
    <property type="match status" value="1"/>
</dbReference>
<evidence type="ECO:0000256" key="5">
    <source>
        <dbReference type="ARBA" id="ARBA00050607"/>
    </source>
</evidence>
<comment type="catalytic activity">
    <reaction evidence="7 15">
        <text>N-terminal L-lysyl-[protein] + L-leucyl-tRNA(Leu) = N-terminal L-leucyl-L-lysyl-[protein] + tRNA(Leu) + H(+)</text>
        <dbReference type="Rhea" id="RHEA:12340"/>
        <dbReference type="Rhea" id="RHEA-COMP:9613"/>
        <dbReference type="Rhea" id="RHEA-COMP:9622"/>
        <dbReference type="Rhea" id="RHEA-COMP:12670"/>
        <dbReference type="Rhea" id="RHEA-COMP:12671"/>
        <dbReference type="ChEBI" id="CHEBI:15378"/>
        <dbReference type="ChEBI" id="CHEBI:65249"/>
        <dbReference type="ChEBI" id="CHEBI:78442"/>
        <dbReference type="ChEBI" id="CHEBI:78494"/>
        <dbReference type="ChEBI" id="CHEBI:133043"/>
        <dbReference type="EC" id="2.3.2.6"/>
    </reaction>
</comment>
<evidence type="ECO:0000313" key="17">
    <source>
        <dbReference type="Proteomes" id="UP000054729"/>
    </source>
</evidence>
<evidence type="ECO:0000256" key="15">
    <source>
        <dbReference type="HAMAP-Rule" id="MF_00688"/>
    </source>
</evidence>
<gene>
    <name evidence="15 16" type="primary">aat</name>
    <name evidence="16" type="ORF">Lwal_1840</name>
</gene>
<comment type="catalytic activity">
    <reaction evidence="6 15">
        <text>N-terminal L-arginyl-[protein] + L-leucyl-tRNA(Leu) = N-terminal L-leucyl-L-arginyl-[protein] + tRNA(Leu) + H(+)</text>
        <dbReference type="Rhea" id="RHEA:50416"/>
        <dbReference type="Rhea" id="RHEA-COMP:9613"/>
        <dbReference type="Rhea" id="RHEA-COMP:9622"/>
        <dbReference type="Rhea" id="RHEA-COMP:12672"/>
        <dbReference type="Rhea" id="RHEA-COMP:12673"/>
        <dbReference type="ChEBI" id="CHEBI:15378"/>
        <dbReference type="ChEBI" id="CHEBI:64719"/>
        <dbReference type="ChEBI" id="CHEBI:78442"/>
        <dbReference type="ChEBI" id="CHEBI:78494"/>
        <dbReference type="ChEBI" id="CHEBI:133044"/>
        <dbReference type="EC" id="2.3.2.6"/>
    </reaction>
</comment>
<keyword evidence="3 15" id="KW-0808">Transferase</keyword>
<dbReference type="PANTHER" id="PTHR30098:SF2">
    <property type="entry name" value="LEUCYL_PHENYLALANYL-TRNA--PROTEIN TRANSFERASE"/>
    <property type="match status" value="1"/>
</dbReference>
<dbReference type="AlphaFoldDB" id="A0A0W1AAL8"/>
<dbReference type="SUPFAM" id="SSF55729">
    <property type="entry name" value="Acyl-CoA N-acyltransferases (Nat)"/>
    <property type="match status" value="1"/>
</dbReference>
<dbReference type="EMBL" id="LNZB01000041">
    <property type="protein sequence ID" value="KTD78405.1"/>
    <property type="molecule type" value="Genomic_DNA"/>
</dbReference>
<dbReference type="Gene3D" id="3.40.630.70">
    <property type="entry name" value="Leucyl/phenylalanyl-tRNA-protein transferase, C-terminal domain"/>
    <property type="match status" value="1"/>
</dbReference>
<dbReference type="InterPro" id="IPR042221">
    <property type="entry name" value="Leu/Phe-tRNA_Trfase_N"/>
</dbReference>
<evidence type="ECO:0000256" key="12">
    <source>
        <dbReference type="ARBA" id="ARBA00077136"/>
    </source>
</evidence>
<dbReference type="STRING" id="66969.Lwal_1840"/>
<dbReference type="Gene3D" id="3.30.70.3550">
    <property type="entry name" value="Leucyl/phenylalanyl-tRNA-protein transferase, N-terminal domain"/>
    <property type="match status" value="1"/>
</dbReference>
<evidence type="ECO:0000256" key="11">
    <source>
        <dbReference type="ARBA" id="ARBA00074372"/>
    </source>
</evidence>
<dbReference type="GO" id="GO:0005737">
    <property type="term" value="C:cytoplasm"/>
    <property type="evidence" value="ECO:0007669"/>
    <property type="project" value="UniProtKB-SubCell"/>
</dbReference>
<dbReference type="GO" id="GO:0008914">
    <property type="term" value="F:leucyl-tRNA--protein transferase activity"/>
    <property type="evidence" value="ECO:0007669"/>
    <property type="project" value="UniProtKB-UniRule"/>
</dbReference>
<evidence type="ECO:0000256" key="14">
    <source>
        <dbReference type="ARBA" id="ARBA00083640"/>
    </source>
</evidence>
<dbReference type="PANTHER" id="PTHR30098">
    <property type="entry name" value="LEUCYL/PHENYLALANYL-TRNA--PROTEIN TRANSFERASE"/>
    <property type="match status" value="1"/>
</dbReference>